<keyword evidence="4" id="KW-0156">Chromatin regulator</keyword>
<evidence type="ECO:0000256" key="7">
    <source>
        <dbReference type="ARBA" id="ARBA00023004"/>
    </source>
</evidence>
<keyword evidence="5" id="KW-0223">Dioxygenase</keyword>
<protein>
    <submittedName>
        <fullName evidence="13">Phosphatase</fullName>
    </submittedName>
</protein>
<evidence type="ECO:0000256" key="11">
    <source>
        <dbReference type="ARBA" id="ARBA00038068"/>
    </source>
</evidence>
<evidence type="ECO:0000313" key="13">
    <source>
        <dbReference type="EMBL" id="KAJ1356162.1"/>
    </source>
</evidence>
<dbReference type="AlphaFoldDB" id="A0AAD5MCN2"/>
<dbReference type="Proteomes" id="UP001196413">
    <property type="component" value="Unassembled WGS sequence"/>
</dbReference>
<keyword evidence="3" id="KW-0479">Metal-binding</keyword>
<comment type="caution">
    <text evidence="13">The sequence shown here is derived from an EMBL/GenBank/DDBJ whole genome shotgun (WGS) entry which is preliminary data.</text>
</comment>
<comment type="subcellular location">
    <subcellularLocation>
        <location evidence="2">Nucleus</location>
    </subcellularLocation>
</comment>
<dbReference type="InterPro" id="IPR003347">
    <property type="entry name" value="JmjC_dom"/>
</dbReference>
<keyword evidence="10" id="KW-0539">Nucleus</keyword>
<evidence type="ECO:0000259" key="12">
    <source>
        <dbReference type="PROSITE" id="PS51184"/>
    </source>
</evidence>
<dbReference type="PROSITE" id="PS51184">
    <property type="entry name" value="JMJC"/>
    <property type="match status" value="1"/>
</dbReference>
<evidence type="ECO:0000256" key="2">
    <source>
        <dbReference type="ARBA" id="ARBA00004123"/>
    </source>
</evidence>
<dbReference type="GO" id="GO:0033749">
    <property type="term" value="F:histone H4R3 demethylase activity"/>
    <property type="evidence" value="ECO:0007669"/>
    <property type="project" value="TreeGrafter"/>
</dbReference>
<evidence type="ECO:0000256" key="8">
    <source>
        <dbReference type="ARBA" id="ARBA00023015"/>
    </source>
</evidence>
<gene>
    <name evidence="13" type="primary">PSR1_1</name>
    <name evidence="13" type="ORF">KIN20_013825</name>
</gene>
<evidence type="ECO:0000256" key="5">
    <source>
        <dbReference type="ARBA" id="ARBA00022964"/>
    </source>
</evidence>
<accession>A0AAD5MCN2</accession>
<evidence type="ECO:0000313" key="14">
    <source>
        <dbReference type="Proteomes" id="UP001196413"/>
    </source>
</evidence>
<keyword evidence="7" id="KW-0408">Iron</keyword>
<keyword evidence="6" id="KW-0560">Oxidoreductase</keyword>
<dbReference type="PANTHER" id="PTHR12480:SF32">
    <property type="entry name" value="BIFUNCTIONAL ARGININE DEMETHYLASE AND LYSYL-HYDROXYLASE JMJD6"/>
    <property type="match status" value="1"/>
</dbReference>
<dbReference type="Gene3D" id="2.60.120.650">
    <property type="entry name" value="Cupin"/>
    <property type="match status" value="1"/>
</dbReference>
<reference evidence="13" key="1">
    <citation type="submission" date="2021-06" db="EMBL/GenBank/DDBJ databases">
        <title>Parelaphostrongylus tenuis whole genome reference sequence.</title>
        <authorList>
            <person name="Garwood T.J."/>
            <person name="Larsen P.A."/>
            <person name="Fountain-Jones N.M."/>
            <person name="Garbe J.R."/>
            <person name="Macchietto M.G."/>
            <person name="Kania S.A."/>
            <person name="Gerhold R.W."/>
            <person name="Richards J.E."/>
            <person name="Wolf T.M."/>
        </authorList>
    </citation>
    <scope>NUCLEOTIDE SEQUENCE</scope>
    <source>
        <strain evidence="13">MNPRO001-30</strain>
        <tissue evidence="13">Meninges</tissue>
    </source>
</reference>
<dbReference type="EMBL" id="JAHQIW010002730">
    <property type="protein sequence ID" value="KAJ1356162.1"/>
    <property type="molecule type" value="Genomic_DNA"/>
</dbReference>
<dbReference type="PANTHER" id="PTHR12480">
    <property type="entry name" value="ARGININE DEMETHYLASE AND LYSYL-HYDROXYLASE JMJD"/>
    <property type="match status" value="1"/>
</dbReference>
<dbReference type="GO" id="GO:0046872">
    <property type="term" value="F:metal ion binding"/>
    <property type="evidence" value="ECO:0007669"/>
    <property type="project" value="UniProtKB-KW"/>
</dbReference>
<feature type="domain" description="JmjC" evidence="12">
    <location>
        <begin position="1"/>
        <end position="115"/>
    </location>
</feature>
<dbReference type="GO" id="GO:0005737">
    <property type="term" value="C:cytoplasm"/>
    <property type="evidence" value="ECO:0007669"/>
    <property type="project" value="TreeGrafter"/>
</dbReference>
<dbReference type="GO" id="GO:0106140">
    <property type="term" value="F:P-TEFb complex binding"/>
    <property type="evidence" value="ECO:0007669"/>
    <property type="project" value="TreeGrafter"/>
</dbReference>
<dbReference type="SUPFAM" id="SSF51197">
    <property type="entry name" value="Clavaminate synthase-like"/>
    <property type="match status" value="1"/>
</dbReference>
<proteinExistence type="inferred from homology"/>
<dbReference type="GO" id="GO:0006909">
    <property type="term" value="P:phagocytosis"/>
    <property type="evidence" value="ECO:0007669"/>
    <property type="project" value="TreeGrafter"/>
</dbReference>
<keyword evidence="8" id="KW-0805">Transcription regulation</keyword>
<comment type="similarity">
    <text evidence="11">Belongs to the JMJD6 family.</text>
</comment>
<organism evidence="13 14">
    <name type="scientific">Parelaphostrongylus tenuis</name>
    <name type="common">Meningeal worm</name>
    <dbReference type="NCBI Taxonomy" id="148309"/>
    <lineage>
        <taxon>Eukaryota</taxon>
        <taxon>Metazoa</taxon>
        <taxon>Ecdysozoa</taxon>
        <taxon>Nematoda</taxon>
        <taxon>Chromadorea</taxon>
        <taxon>Rhabditida</taxon>
        <taxon>Rhabditina</taxon>
        <taxon>Rhabditomorpha</taxon>
        <taxon>Strongyloidea</taxon>
        <taxon>Metastrongylidae</taxon>
        <taxon>Parelaphostrongylus</taxon>
    </lineage>
</organism>
<evidence type="ECO:0000256" key="4">
    <source>
        <dbReference type="ARBA" id="ARBA00022853"/>
    </source>
</evidence>
<evidence type="ECO:0000256" key="3">
    <source>
        <dbReference type="ARBA" id="ARBA00022723"/>
    </source>
</evidence>
<evidence type="ECO:0000256" key="9">
    <source>
        <dbReference type="ARBA" id="ARBA00023163"/>
    </source>
</evidence>
<evidence type="ECO:0000256" key="10">
    <source>
        <dbReference type="ARBA" id="ARBA00023242"/>
    </source>
</evidence>
<comment type="cofactor">
    <cofactor evidence="1">
        <name>Fe(2+)</name>
        <dbReference type="ChEBI" id="CHEBI:29033"/>
    </cofactor>
</comment>
<keyword evidence="14" id="KW-1185">Reference proteome</keyword>
<keyword evidence="9" id="KW-0804">Transcription</keyword>
<dbReference type="Pfam" id="PF02373">
    <property type="entry name" value="JmjC"/>
    <property type="match status" value="1"/>
</dbReference>
<dbReference type="InterPro" id="IPR050910">
    <property type="entry name" value="JMJD6_ArgDemeth/LysHydrox"/>
</dbReference>
<evidence type="ECO:0000256" key="6">
    <source>
        <dbReference type="ARBA" id="ARBA00023002"/>
    </source>
</evidence>
<name>A0AAD5MCN2_PARTN</name>
<evidence type="ECO:0000256" key="1">
    <source>
        <dbReference type="ARBA" id="ARBA00001954"/>
    </source>
</evidence>
<dbReference type="GO" id="GO:0005634">
    <property type="term" value="C:nucleus"/>
    <property type="evidence" value="ECO:0007669"/>
    <property type="project" value="UniProtKB-SubCell"/>
</dbReference>
<sequence length="115" mass="13470">MKLIDDYVAPHLFRDHLFDYTDHRKRPPYRWFVMGPARSSAAIHVDPLGTSAWNAPIRGHKRWVLIPLDAPRTIVKPSQAERGKHPDEAVTWFMTVYNRVLLPSWPKEYPVIEAR</sequence>